<keyword evidence="3" id="KW-1185">Reference proteome</keyword>
<sequence length="101" mass="11832">MVTCFLKYTIDPYKLREFEIYAKKWIPLVNKFGGKHHGYFLPHKGANNIATALFSFGSLAAYEKYREDSLIDEACQEAYQYAIDTQCILHYERSFMKPVFS</sequence>
<dbReference type="OrthoDB" id="9798776at2"/>
<name>A0A1X7LJG0_9FLAO</name>
<dbReference type="EMBL" id="FXAO01000020">
    <property type="protein sequence ID" value="SMG53677.1"/>
    <property type="molecule type" value="Genomic_DNA"/>
</dbReference>
<dbReference type="SUPFAM" id="SSF54909">
    <property type="entry name" value="Dimeric alpha+beta barrel"/>
    <property type="match status" value="1"/>
</dbReference>
<accession>A0A1X7LJG0</accession>
<dbReference type="STRING" id="188872.SAMN03080602_04403"/>
<evidence type="ECO:0000259" key="1">
    <source>
        <dbReference type="Pfam" id="PF07978"/>
    </source>
</evidence>
<feature type="domain" description="NIPSNAP" evidence="1">
    <location>
        <begin position="7"/>
        <end position="99"/>
    </location>
</feature>
<dbReference type="InterPro" id="IPR011008">
    <property type="entry name" value="Dimeric_a/b-barrel"/>
</dbReference>
<dbReference type="InterPro" id="IPR012577">
    <property type="entry name" value="NIPSNAP"/>
</dbReference>
<dbReference type="Pfam" id="PF07978">
    <property type="entry name" value="NIPSNAP"/>
    <property type="match status" value="1"/>
</dbReference>
<dbReference type="AlphaFoldDB" id="A0A1X7LJG0"/>
<evidence type="ECO:0000313" key="3">
    <source>
        <dbReference type="Proteomes" id="UP000193420"/>
    </source>
</evidence>
<dbReference type="Proteomes" id="UP000193420">
    <property type="component" value="Unassembled WGS sequence"/>
</dbReference>
<proteinExistence type="predicted"/>
<protein>
    <submittedName>
        <fullName evidence="2">NIPSNAP protein</fullName>
    </submittedName>
</protein>
<dbReference type="RefSeq" id="WP_085501041.1">
    <property type="nucleotide sequence ID" value="NZ_FXAO01000020.1"/>
</dbReference>
<evidence type="ECO:0000313" key="2">
    <source>
        <dbReference type="EMBL" id="SMG53677.1"/>
    </source>
</evidence>
<reference evidence="3" key="1">
    <citation type="submission" date="2017-04" db="EMBL/GenBank/DDBJ databases">
        <authorList>
            <person name="Varghese N."/>
            <person name="Submissions S."/>
        </authorList>
    </citation>
    <scope>NUCLEOTIDE SEQUENCE [LARGE SCALE GENOMIC DNA]</scope>
    <source>
        <strain evidence="3">DSM 19835</strain>
    </source>
</reference>
<organism evidence="2 3">
    <name type="scientific">Arenibacter troitsensis</name>
    <dbReference type="NCBI Taxonomy" id="188872"/>
    <lineage>
        <taxon>Bacteria</taxon>
        <taxon>Pseudomonadati</taxon>
        <taxon>Bacteroidota</taxon>
        <taxon>Flavobacteriia</taxon>
        <taxon>Flavobacteriales</taxon>
        <taxon>Flavobacteriaceae</taxon>
        <taxon>Arenibacter</taxon>
    </lineage>
</organism>
<gene>
    <name evidence="2" type="ORF">SAMN03080602_04403</name>
</gene>
<dbReference type="Gene3D" id="3.30.70.100">
    <property type="match status" value="1"/>
</dbReference>